<dbReference type="InterPro" id="IPR050072">
    <property type="entry name" value="Peptidase_M20A"/>
</dbReference>
<evidence type="ECO:0000256" key="6">
    <source>
        <dbReference type="SAM" id="SignalP"/>
    </source>
</evidence>
<evidence type="ECO:0000256" key="5">
    <source>
        <dbReference type="ARBA" id="ARBA00022833"/>
    </source>
</evidence>
<dbReference type="InterPro" id="IPR001261">
    <property type="entry name" value="ArgE/DapE_CS"/>
</dbReference>
<keyword evidence="9" id="KW-1185">Reference proteome</keyword>
<dbReference type="InterPro" id="IPR002933">
    <property type="entry name" value="Peptidase_M20"/>
</dbReference>
<dbReference type="PROSITE" id="PS00759">
    <property type="entry name" value="ARGE_DAPE_CPG2_2"/>
    <property type="match status" value="1"/>
</dbReference>
<dbReference type="GO" id="GO:0046872">
    <property type="term" value="F:metal ion binding"/>
    <property type="evidence" value="ECO:0007669"/>
    <property type="project" value="UniProtKB-KW"/>
</dbReference>
<proteinExistence type="inferred from homology"/>
<dbReference type="Pfam" id="PF01546">
    <property type="entry name" value="Peptidase_M20"/>
    <property type="match status" value="1"/>
</dbReference>
<feature type="signal peptide" evidence="6">
    <location>
        <begin position="1"/>
        <end position="21"/>
    </location>
</feature>
<dbReference type="SUPFAM" id="SSF55031">
    <property type="entry name" value="Bacterial exopeptidase dimerisation domain"/>
    <property type="match status" value="1"/>
</dbReference>
<dbReference type="Gene3D" id="3.40.630.10">
    <property type="entry name" value="Zn peptidases"/>
    <property type="match status" value="1"/>
</dbReference>
<organism evidence="8 9">
    <name type="scientific">Elusimicrobium minutum (strain Pei191)</name>
    <dbReference type="NCBI Taxonomy" id="445932"/>
    <lineage>
        <taxon>Bacteria</taxon>
        <taxon>Pseudomonadati</taxon>
        <taxon>Elusimicrobiota</taxon>
        <taxon>Elusimicrobia</taxon>
        <taxon>Elusimicrobiales</taxon>
        <taxon>Elusimicrobiaceae</taxon>
        <taxon>Elusimicrobium</taxon>
    </lineage>
</organism>
<dbReference type="Gene3D" id="1.10.150.900">
    <property type="match status" value="1"/>
</dbReference>
<dbReference type="STRING" id="445932.Emin_1231"/>
<dbReference type="Gene3D" id="3.30.70.360">
    <property type="match status" value="1"/>
</dbReference>
<dbReference type="KEGG" id="emi:Emin_1231"/>
<dbReference type="PANTHER" id="PTHR43808:SF8">
    <property type="entry name" value="PEPTIDASE M20 DIMERISATION DOMAIN-CONTAINING PROTEIN"/>
    <property type="match status" value="1"/>
</dbReference>
<dbReference type="OrthoDB" id="9792335at2"/>
<comment type="similarity">
    <text evidence="2">Belongs to the peptidase M20A family.</text>
</comment>
<name>B2KE35_ELUMP</name>
<dbReference type="SUPFAM" id="SSF53187">
    <property type="entry name" value="Zn-dependent exopeptidases"/>
    <property type="match status" value="1"/>
</dbReference>
<protein>
    <submittedName>
        <fullName evidence="8">Putative peptidase</fullName>
    </submittedName>
</protein>
<dbReference type="AlphaFoldDB" id="B2KE35"/>
<evidence type="ECO:0000256" key="3">
    <source>
        <dbReference type="ARBA" id="ARBA00022723"/>
    </source>
</evidence>
<evidence type="ECO:0000259" key="7">
    <source>
        <dbReference type="Pfam" id="PF07687"/>
    </source>
</evidence>
<comment type="cofactor">
    <cofactor evidence="1">
        <name>Zn(2+)</name>
        <dbReference type="ChEBI" id="CHEBI:29105"/>
    </cofactor>
</comment>
<dbReference type="PANTHER" id="PTHR43808">
    <property type="entry name" value="ACETYLORNITHINE DEACETYLASE"/>
    <property type="match status" value="1"/>
</dbReference>
<dbReference type="InterPro" id="IPR036264">
    <property type="entry name" value="Bact_exopeptidase_dim_dom"/>
</dbReference>
<dbReference type="Pfam" id="PF07687">
    <property type="entry name" value="M20_dimer"/>
    <property type="match status" value="1"/>
</dbReference>
<dbReference type="PROSITE" id="PS00758">
    <property type="entry name" value="ARGE_DAPE_CPG2_1"/>
    <property type="match status" value="1"/>
</dbReference>
<reference evidence="8 9" key="1">
    <citation type="journal article" date="2009" name="Appl. Environ. Microbiol.">
        <title>Genomic analysis of 'Elusimicrobium minutum,' the first cultivated representative of the phylum 'Elusimicrobia' (formerly termite group 1).</title>
        <authorList>
            <person name="Herlemann D.P.R."/>
            <person name="Geissinger O."/>
            <person name="Ikeda-Ohtsubo W."/>
            <person name="Kunin V."/>
            <person name="Sun H."/>
            <person name="Lapidus A."/>
            <person name="Hugenholtz P."/>
            <person name="Brune A."/>
        </authorList>
    </citation>
    <scope>NUCLEOTIDE SEQUENCE [LARGE SCALE GENOMIC DNA]</scope>
    <source>
        <strain evidence="8 9">Pei191</strain>
    </source>
</reference>
<evidence type="ECO:0000256" key="2">
    <source>
        <dbReference type="ARBA" id="ARBA00006247"/>
    </source>
</evidence>
<feature type="chain" id="PRO_5002780102" evidence="6">
    <location>
        <begin position="22"/>
        <end position="485"/>
    </location>
</feature>
<dbReference type="InterPro" id="IPR011650">
    <property type="entry name" value="Peptidase_M20_dimer"/>
</dbReference>
<evidence type="ECO:0000313" key="9">
    <source>
        <dbReference type="Proteomes" id="UP000001029"/>
    </source>
</evidence>
<keyword evidence="5" id="KW-0862">Zinc</keyword>
<keyword evidence="6" id="KW-0732">Signal</keyword>
<feature type="domain" description="Peptidase M20 dimerisation" evidence="7">
    <location>
        <begin position="214"/>
        <end position="359"/>
    </location>
</feature>
<keyword evidence="3" id="KW-0479">Metal-binding</keyword>
<evidence type="ECO:0000256" key="4">
    <source>
        <dbReference type="ARBA" id="ARBA00022801"/>
    </source>
</evidence>
<keyword evidence="4" id="KW-0378">Hydrolase</keyword>
<evidence type="ECO:0000256" key="1">
    <source>
        <dbReference type="ARBA" id="ARBA00001947"/>
    </source>
</evidence>
<dbReference type="HOGENOM" id="CLU_021802_11_2_0"/>
<gene>
    <name evidence="8" type="ordered locus">Emin_1231</name>
</gene>
<dbReference type="EMBL" id="CP001055">
    <property type="protein sequence ID" value="ACC98781.1"/>
    <property type="molecule type" value="Genomic_DNA"/>
</dbReference>
<accession>B2KE35</accession>
<dbReference type="RefSeq" id="WP_012415396.1">
    <property type="nucleotide sequence ID" value="NC_010644.1"/>
</dbReference>
<evidence type="ECO:0000313" key="8">
    <source>
        <dbReference type="EMBL" id="ACC98781.1"/>
    </source>
</evidence>
<dbReference type="Proteomes" id="UP000001029">
    <property type="component" value="Chromosome"/>
</dbReference>
<dbReference type="GO" id="GO:0016787">
    <property type="term" value="F:hydrolase activity"/>
    <property type="evidence" value="ECO:0007669"/>
    <property type="project" value="UniProtKB-KW"/>
</dbReference>
<sequence>MCFKKILFSVFCVCFAASLQGQELVWADLEQDAKKHLINLINIDTSQPEGNEINAVRYVYKVLNRHKIDWEIYRPEKSRASISAVIKGSDKTLKPLMLLAHLDTVAPSGTWKYPPIKATEENGRIYGLGSSDAKNFAAIYLAFFTWIKRNNITPKRDIILLLTADEESGSSKGLSWVMNSPRWKKLKPGYAINEGGSVIIEEGSVPLIFVEGATKMYMDIKITAAGTAGHSSMGASGNNAVYNLSQALSKIEQLRMPYVLTPVTRSFFEQISHIQNEDGKTTIELLLGGSKSESDMAAEIISGDNFFKTQLQDTITPTIISAGNEVTSTSSEATAILNCRLLPSTEPDEFVSRITKLFEGDENISIEVLEKPKMPAPPFPDGGDDLFSSIVLSGQEVFEGSITLLGMTPASSDSEFLRREGIIAYGIGAPADVREIDGHSHSADEHVELSDFFKHLKFSSNIIYSFAVGGYLSDREIKESAEETN</sequence>